<name>A0A402CWC2_9BACT</name>
<proteinExistence type="predicted"/>
<accession>A0A402CWC2</accession>
<protein>
    <submittedName>
        <fullName evidence="1">Uncharacterized protein</fullName>
    </submittedName>
</protein>
<organism evidence="1 2">
    <name type="scientific">Capsulimonas corticalis</name>
    <dbReference type="NCBI Taxonomy" id="2219043"/>
    <lineage>
        <taxon>Bacteria</taxon>
        <taxon>Bacillati</taxon>
        <taxon>Armatimonadota</taxon>
        <taxon>Armatimonadia</taxon>
        <taxon>Capsulimonadales</taxon>
        <taxon>Capsulimonadaceae</taxon>
        <taxon>Capsulimonas</taxon>
    </lineage>
</organism>
<dbReference type="Proteomes" id="UP000287394">
    <property type="component" value="Chromosome"/>
</dbReference>
<dbReference type="KEGG" id="ccot:CCAX7_61640"/>
<gene>
    <name evidence="1" type="ORF">CCAX7_61640</name>
</gene>
<reference evidence="1 2" key="1">
    <citation type="journal article" date="2019" name="Int. J. Syst. Evol. Microbiol.">
        <title>Capsulimonas corticalis gen. nov., sp. nov., an aerobic capsulated bacterium, of a novel bacterial order, Capsulimonadales ord. nov., of the class Armatimonadia of the phylum Armatimonadetes.</title>
        <authorList>
            <person name="Li J."/>
            <person name="Kudo C."/>
            <person name="Tonouchi A."/>
        </authorList>
    </citation>
    <scope>NUCLEOTIDE SEQUENCE [LARGE SCALE GENOMIC DNA]</scope>
    <source>
        <strain evidence="1 2">AX-7</strain>
    </source>
</reference>
<dbReference type="EMBL" id="AP025739">
    <property type="protein sequence ID" value="BDI34113.1"/>
    <property type="molecule type" value="Genomic_DNA"/>
</dbReference>
<evidence type="ECO:0000313" key="2">
    <source>
        <dbReference type="Proteomes" id="UP000287394"/>
    </source>
</evidence>
<keyword evidence="2" id="KW-1185">Reference proteome</keyword>
<evidence type="ECO:0000313" key="1">
    <source>
        <dbReference type="EMBL" id="BDI34113.1"/>
    </source>
</evidence>
<dbReference type="RefSeq" id="WP_125206003.1">
    <property type="nucleotide sequence ID" value="NZ_AP025739.1"/>
</dbReference>
<sequence length="141" mass="15909">MFQPSSIDEPFVLAVSVTEVKRSQDRSEELFGVKPELRLIREMYDCAKGIAGLKRLSGISHNIDEVLAGSNDKDPCIRMEAPGGQIIIATRFVRGPRPHYDLQISGLASLRMFVTSEQFELRLQAAFDQIVVLLEMQDMRQ</sequence>
<dbReference type="AlphaFoldDB" id="A0A402CWC2"/>